<reference evidence="1" key="2">
    <citation type="submission" date="2023-02" db="EMBL/GenBank/DDBJ databases">
        <authorList>
            <person name="Sun Q."/>
            <person name="Mori K."/>
        </authorList>
    </citation>
    <scope>NUCLEOTIDE SEQUENCE</scope>
    <source>
        <strain evidence="1">NBRC 112290</strain>
    </source>
</reference>
<gene>
    <name evidence="1" type="ORF">GCM10025875_12150</name>
</gene>
<evidence type="ECO:0000313" key="2">
    <source>
        <dbReference type="Proteomes" id="UP001157161"/>
    </source>
</evidence>
<evidence type="ECO:0000313" key="1">
    <source>
        <dbReference type="EMBL" id="GMA31223.1"/>
    </source>
</evidence>
<organism evidence="1 2">
    <name type="scientific">Litorihabitans aurantiacus</name>
    <dbReference type="NCBI Taxonomy" id="1930061"/>
    <lineage>
        <taxon>Bacteria</taxon>
        <taxon>Bacillati</taxon>
        <taxon>Actinomycetota</taxon>
        <taxon>Actinomycetes</taxon>
        <taxon>Micrococcales</taxon>
        <taxon>Beutenbergiaceae</taxon>
        <taxon>Litorihabitans</taxon>
    </lineage>
</organism>
<sequence>MLVALPGEPFLETGDAVATGVLAAAEARADDVRAVVVAGYSGGTPGYLPTARAWPEGGYEVADAHRYYAMPAPFAPEAAAIVEREAVLACPIVR</sequence>
<dbReference type="RefSeq" id="WP_284250077.1">
    <property type="nucleotide sequence ID" value="NZ_BSUM01000001.1"/>
</dbReference>
<proteinExistence type="predicted"/>
<name>A0AA37USA5_9MICO</name>
<comment type="caution">
    <text evidence="1">The sequence shown here is derived from an EMBL/GenBank/DDBJ whole genome shotgun (WGS) entry which is preliminary data.</text>
</comment>
<accession>A0AA37USA5</accession>
<protein>
    <submittedName>
        <fullName evidence="1">Uncharacterized protein</fullName>
    </submittedName>
</protein>
<dbReference type="Proteomes" id="UP001157161">
    <property type="component" value="Unassembled WGS sequence"/>
</dbReference>
<dbReference type="EMBL" id="BSUM01000001">
    <property type="protein sequence ID" value="GMA31223.1"/>
    <property type="molecule type" value="Genomic_DNA"/>
</dbReference>
<keyword evidence="2" id="KW-1185">Reference proteome</keyword>
<reference evidence="1" key="1">
    <citation type="journal article" date="2014" name="Int. J. Syst. Evol. Microbiol.">
        <title>Complete genome sequence of Corynebacterium casei LMG S-19264T (=DSM 44701T), isolated from a smear-ripened cheese.</title>
        <authorList>
            <consortium name="US DOE Joint Genome Institute (JGI-PGF)"/>
            <person name="Walter F."/>
            <person name="Albersmeier A."/>
            <person name="Kalinowski J."/>
            <person name="Ruckert C."/>
        </authorList>
    </citation>
    <scope>NUCLEOTIDE SEQUENCE</scope>
    <source>
        <strain evidence="1">NBRC 112290</strain>
    </source>
</reference>
<dbReference type="AlphaFoldDB" id="A0AA37USA5"/>